<sequence length="213" mass="22587">MASFKSGPAICIKGVGLNKGQGPSAIQLPQVPFVKARFGSARFAWNRAADTAAFGGTTNIWLIEDEKERGGKKSRVVWAGRGLRVGGGLRASAVVSNVSRVVDGLRDPGDATSFHFAYTLDAQAYVKPTDGTVLRGKVSYARPFAKARLIEQEPHILTEQVQGASLFRMKAELEGAGGSALGVQLTRSVQPAGGLMGVVFIPRPLESTEVYGK</sequence>
<evidence type="ECO:0000313" key="1">
    <source>
        <dbReference type="EMBL" id="PRW57836.1"/>
    </source>
</evidence>
<organism evidence="1 2">
    <name type="scientific">Chlorella sorokiniana</name>
    <name type="common">Freshwater green alga</name>
    <dbReference type="NCBI Taxonomy" id="3076"/>
    <lineage>
        <taxon>Eukaryota</taxon>
        <taxon>Viridiplantae</taxon>
        <taxon>Chlorophyta</taxon>
        <taxon>core chlorophytes</taxon>
        <taxon>Trebouxiophyceae</taxon>
        <taxon>Chlorellales</taxon>
        <taxon>Chlorellaceae</taxon>
        <taxon>Chlorella clade</taxon>
        <taxon>Chlorella</taxon>
    </lineage>
</organism>
<reference evidence="1 2" key="1">
    <citation type="journal article" date="2018" name="Plant J.">
        <title>Genome sequences of Chlorella sorokiniana UTEX 1602 and Micractinium conductrix SAG 241.80: implications to maltose excretion by a green alga.</title>
        <authorList>
            <person name="Arriola M.B."/>
            <person name="Velmurugan N."/>
            <person name="Zhang Y."/>
            <person name="Plunkett M.H."/>
            <person name="Hondzo H."/>
            <person name="Barney B.M."/>
        </authorList>
    </citation>
    <scope>NUCLEOTIDE SEQUENCE [LARGE SCALE GENOMIC DNA]</scope>
    <source>
        <strain evidence="2">UTEX 1602</strain>
    </source>
</reference>
<dbReference type="AlphaFoldDB" id="A0A2P6TUW7"/>
<evidence type="ECO:0000313" key="2">
    <source>
        <dbReference type="Proteomes" id="UP000239899"/>
    </source>
</evidence>
<accession>A0A2P6TUW7</accession>
<name>A0A2P6TUW7_CHLSO</name>
<dbReference type="EMBL" id="LHPG02000006">
    <property type="protein sequence ID" value="PRW57836.1"/>
    <property type="molecule type" value="Genomic_DNA"/>
</dbReference>
<gene>
    <name evidence="1" type="ORF">C2E21_3306</name>
</gene>
<comment type="caution">
    <text evidence="1">The sequence shown here is derived from an EMBL/GenBank/DDBJ whole genome shotgun (WGS) entry which is preliminary data.</text>
</comment>
<dbReference type="Proteomes" id="UP000239899">
    <property type="component" value="Unassembled WGS sequence"/>
</dbReference>
<keyword evidence="2" id="KW-1185">Reference proteome</keyword>
<dbReference type="OrthoDB" id="10562768at2759"/>
<proteinExistence type="predicted"/>
<protein>
    <submittedName>
        <fullName evidence="1">Ubiquinol-cytochrome c reductase iron-sulfur subunit</fullName>
    </submittedName>
</protein>